<evidence type="ECO:0000313" key="1">
    <source>
        <dbReference type="EMBL" id="KPQ43479.1"/>
    </source>
</evidence>
<name>A0A0P8A5R0_9EURY</name>
<dbReference type="InterPro" id="IPR012031">
    <property type="entry name" value="MTH0776-like"/>
</dbReference>
<dbReference type="Pfam" id="PF08979">
    <property type="entry name" value="DUF1894"/>
    <property type="match status" value="1"/>
</dbReference>
<reference evidence="1 2" key="1">
    <citation type="submission" date="2015-09" db="EMBL/GenBank/DDBJ databases">
        <title>A metagenomics-based metabolic model of nitrate-dependent anaerobic oxidation of methane by Methanoperedens-like archaea.</title>
        <authorList>
            <person name="Arshad A."/>
            <person name="Speth D.R."/>
            <person name="De Graaf R.M."/>
            <person name="Op Den Camp H.J."/>
            <person name="Jetten M.S."/>
            <person name="Welte C.U."/>
        </authorList>
    </citation>
    <scope>NUCLEOTIDE SEQUENCE [LARGE SCALE GENOMIC DNA]</scope>
</reference>
<evidence type="ECO:0000313" key="2">
    <source>
        <dbReference type="Proteomes" id="UP000050360"/>
    </source>
</evidence>
<evidence type="ECO:0008006" key="3">
    <source>
        <dbReference type="Google" id="ProtNLM"/>
    </source>
</evidence>
<organism evidence="1 2">
    <name type="scientific">Candidatus Methanoperedens nitratireducens</name>
    <dbReference type="NCBI Taxonomy" id="1392998"/>
    <lineage>
        <taxon>Archaea</taxon>
        <taxon>Methanobacteriati</taxon>
        <taxon>Methanobacteriota</taxon>
        <taxon>Stenosarchaea group</taxon>
        <taxon>Methanomicrobia</taxon>
        <taxon>Methanosarcinales</taxon>
        <taxon>ANME-2 cluster</taxon>
        <taxon>Candidatus Methanoperedentaceae</taxon>
        <taxon>Candidatus Methanoperedens</taxon>
    </lineage>
</organism>
<dbReference type="AlphaFoldDB" id="A0A0P8A5R0"/>
<comment type="caution">
    <text evidence="1">The sequence shown here is derived from an EMBL/GenBank/DDBJ whole genome shotgun (WGS) entry which is preliminary data.</text>
</comment>
<sequence length="91" mass="10496">MSCIDELDYEILLPNSSIKECAEYIKKNFKEIYYVRQGYMIFNTYLIGINPIPVAVDNDYIIMPYVKPCHGSFVLKIKGKVEVERLRAGGI</sequence>
<proteinExistence type="predicted"/>
<dbReference type="EMBL" id="LKCM01000140">
    <property type="protein sequence ID" value="KPQ43479.1"/>
    <property type="molecule type" value="Genomic_DNA"/>
</dbReference>
<dbReference type="PIRSF" id="PIRSF006577">
    <property type="entry name" value="UCP006577"/>
    <property type="match status" value="1"/>
</dbReference>
<gene>
    <name evidence="1" type="ORF">MPEBLZ_01945</name>
</gene>
<protein>
    <recommendedName>
        <fullName evidence="3">DUF1894 domain-containing protein</fullName>
    </recommendedName>
</protein>
<accession>A0A0P8A5R0</accession>
<dbReference type="Proteomes" id="UP000050360">
    <property type="component" value="Unassembled WGS sequence"/>
</dbReference>